<accession>A0A6L6IJH1</accession>
<dbReference type="NCBIfam" id="TIGR01414">
    <property type="entry name" value="autotrans_barl"/>
    <property type="match status" value="1"/>
</dbReference>
<dbReference type="PANTHER" id="PTHR35892:SF2">
    <property type="entry name" value="OUTER MEMBRANE PROTEIN PAGN"/>
    <property type="match status" value="1"/>
</dbReference>
<evidence type="ECO:0000256" key="3">
    <source>
        <dbReference type="ARBA" id="ARBA00022692"/>
    </source>
</evidence>
<feature type="domain" description="Outer membrane protein beta-barrel" evidence="6">
    <location>
        <begin position="22"/>
        <end position="267"/>
    </location>
</feature>
<comment type="subcellular location">
    <subcellularLocation>
        <location evidence="1">Cell outer membrane</location>
        <topology evidence="1">Multi-pass membrane protein</topology>
    </subcellularLocation>
</comment>
<dbReference type="RefSeq" id="WP_155107395.1">
    <property type="nucleotide sequence ID" value="NZ_WMJZ01000005.1"/>
</dbReference>
<dbReference type="InterPro" id="IPR027385">
    <property type="entry name" value="Beta-barrel_OMP"/>
</dbReference>
<dbReference type="Proteomes" id="UP000477739">
    <property type="component" value="Unassembled WGS sequence"/>
</dbReference>
<keyword evidence="2" id="KW-1134">Transmembrane beta strand</keyword>
<keyword evidence="3" id="KW-0812">Transmembrane</keyword>
<dbReference type="OrthoDB" id="6101900at2"/>
<evidence type="ECO:0000256" key="1">
    <source>
        <dbReference type="ARBA" id="ARBA00004571"/>
    </source>
</evidence>
<comment type="caution">
    <text evidence="7">The sequence shown here is derived from an EMBL/GenBank/DDBJ whole genome shotgun (WGS) entry which is preliminary data.</text>
</comment>
<evidence type="ECO:0000313" key="8">
    <source>
        <dbReference type="Proteomes" id="UP000477739"/>
    </source>
</evidence>
<keyword evidence="8" id="KW-1185">Reference proteome</keyword>
<evidence type="ECO:0000256" key="2">
    <source>
        <dbReference type="ARBA" id="ARBA00022452"/>
    </source>
</evidence>
<keyword evidence="5" id="KW-0472">Membrane</keyword>
<organism evidence="7 8">
    <name type="scientific">Intestinirhabdus alba</name>
    <dbReference type="NCBI Taxonomy" id="2899544"/>
    <lineage>
        <taxon>Bacteria</taxon>
        <taxon>Pseudomonadati</taxon>
        <taxon>Pseudomonadota</taxon>
        <taxon>Gammaproteobacteria</taxon>
        <taxon>Enterobacterales</taxon>
        <taxon>Enterobacteriaceae</taxon>
        <taxon>Intestinirhabdus</taxon>
    </lineage>
</organism>
<dbReference type="AlphaFoldDB" id="A0A6L6IJH1"/>
<dbReference type="EMBL" id="WMJZ01000005">
    <property type="protein sequence ID" value="MTH45746.1"/>
    <property type="molecule type" value="Genomic_DNA"/>
</dbReference>
<sequence>MLKVKPQLKTKKIILSIIIAEAFFLLPVPSHAQSLTGFYLSGKVGASLQQQRNRDISVLDTDLVTGASTGDRLKFGNHTKSVLSGGVAGGYDFNPQFNLPVRIELEYIARENGSQSRHSEHVDFDLLVPNHGNNAFHYTSSIRTQTAMLNVYWDIDTATAFRPYITTGLGLASHRFSNRTGYMMMGNTGTMRVSDTVNNFAWSLGAGVAFAINNNWSVDLGYRYIDTGKISANSSWRETYFIDARIDTKTRLDVKYHDFLLGLRYSF</sequence>
<dbReference type="InterPro" id="IPR051723">
    <property type="entry name" value="Bact_OM_Invasion-Related"/>
</dbReference>
<evidence type="ECO:0000256" key="4">
    <source>
        <dbReference type="ARBA" id="ARBA00022729"/>
    </source>
</evidence>
<dbReference type="Pfam" id="PF13505">
    <property type="entry name" value="OMP_b-brl"/>
    <property type="match status" value="1"/>
</dbReference>
<reference evidence="7 8" key="1">
    <citation type="submission" date="2019-11" db="EMBL/GenBank/DDBJ databases">
        <title>Escherichia alba sp. nov. isolated from the gut of plastic-eating superworms Zophobas atratus.</title>
        <authorList>
            <person name="Yang Y."/>
        </authorList>
    </citation>
    <scope>NUCLEOTIDE SEQUENCE [LARGE SCALE GENOMIC DNA]</scope>
    <source>
        <strain evidence="8">BIT-B35</strain>
    </source>
</reference>
<dbReference type="PANTHER" id="PTHR35892">
    <property type="entry name" value="OUTER MEMBRANE PROTEIN PAGN-RELATED"/>
    <property type="match status" value="1"/>
</dbReference>
<protein>
    <submittedName>
        <fullName evidence="7">Outer membrane beta-barrel protein</fullName>
    </submittedName>
</protein>
<evidence type="ECO:0000259" key="6">
    <source>
        <dbReference type="Pfam" id="PF13505"/>
    </source>
</evidence>
<proteinExistence type="predicted"/>
<dbReference type="InterPro" id="IPR011250">
    <property type="entry name" value="OMP/PagP_B-barrel"/>
</dbReference>
<name>A0A6L6IJH1_9ENTR</name>
<dbReference type="SUPFAM" id="SSF56925">
    <property type="entry name" value="OMPA-like"/>
    <property type="match status" value="1"/>
</dbReference>
<keyword evidence="4" id="KW-0732">Signal</keyword>
<dbReference type="InterPro" id="IPR006315">
    <property type="entry name" value="OM_autotransptr_brl_dom"/>
</dbReference>
<gene>
    <name evidence="7" type="ORF">GJV78_05595</name>
</gene>
<evidence type="ECO:0000256" key="5">
    <source>
        <dbReference type="ARBA" id="ARBA00023136"/>
    </source>
</evidence>
<dbReference type="GO" id="GO:0009279">
    <property type="term" value="C:cell outer membrane"/>
    <property type="evidence" value="ECO:0007669"/>
    <property type="project" value="UniProtKB-SubCell"/>
</dbReference>
<dbReference type="Gene3D" id="2.40.160.20">
    <property type="match status" value="1"/>
</dbReference>
<evidence type="ECO:0000313" key="7">
    <source>
        <dbReference type="EMBL" id="MTH45746.1"/>
    </source>
</evidence>